<dbReference type="EMBL" id="CAJOAY010006451">
    <property type="protein sequence ID" value="CAF4140692.1"/>
    <property type="molecule type" value="Genomic_DNA"/>
</dbReference>
<organism evidence="1 3">
    <name type="scientific">Adineta steineri</name>
    <dbReference type="NCBI Taxonomy" id="433720"/>
    <lineage>
        <taxon>Eukaryota</taxon>
        <taxon>Metazoa</taxon>
        <taxon>Spiralia</taxon>
        <taxon>Gnathifera</taxon>
        <taxon>Rotifera</taxon>
        <taxon>Eurotatoria</taxon>
        <taxon>Bdelloidea</taxon>
        <taxon>Adinetida</taxon>
        <taxon>Adinetidae</taxon>
        <taxon>Adineta</taxon>
    </lineage>
</organism>
<comment type="caution">
    <text evidence="1">The sequence shown here is derived from an EMBL/GenBank/DDBJ whole genome shotgun (WGS) entry which is preliminary data.</text>
</comment>
<protein>
    <submittedName>
        <fullName evidence="1">Uncharacterized protein</fullName>
    </submittedName>
</protein>
<accession>A0A815UF51</accession>
<dbReference type="EMBL" id="CAJNON010002927">
    <property type="protein sequence ID" value="CAF1518980.1"/>
    <property type="molecule type" value="Genomic_DNA"/>
</dbReference>
<dbReference type="Proteomes" id="UP000663881">
    <property type="component" value="Unassembled WGS sequence"/>
</dbReference>
<evidence type="ECO:0000313" key="3">
    <source>
        <dbReference type="Proteomes" id="UP000663891"/>
    </source>
</evidence>
<feature type="non-terminal residue" evidence="1">
    <location>
        <position position="1"/>
    </location>
</feature>
<sequence>CWLTTRVNEELIKQVPEEKAKCAEFEHKCEEQLGEMQRIMAESLAVYLTNG</sequence>
<dbReference type="Proteomes" id="UP000663891">
    <property type="component" value="Unassembled WGS sequence"/>
</dbReference>
<reference evidence="1" key="1">
    <citation type="submission" date="2021-02" db="EMBL/GenBank/DDBJ databases">
        <authorList>
            <person name="Nowell W R."/>
        </authorList>
    </citation>
    <scope>NUCLEOTIDE SEQUENCE</scope>
</reference>
<evidence type="ECO:0000313" key="2">
    <source>
        <dbReference type="EMBL" id="CAF4140692.1"/>
    </source>
</evidence>
<name>A0A815UF51_9BILA</name>
<proteinExistence type="predicted"/>
<evidence type="ECO:0000313" key="1">
    <source>
        <dbReference type="EMBL" id="CAF1518980.1"/>
    </source>
</evidence>
<gene>
    <name evidence="2" type="ORF">OKA104_LOCUS37733</name>
    <name evidence="1" type="ORF">VCS650_LOCUS43183</name>
</gene>
<dbReference type="AlphaFoldDB" id="A0A815UF51"/>